<feature type="transmembrane region" description="Helical" evidence="1">
    <location>
        <begin position="165"/>
        <end position="187"/>
    </location>
</feature>
<feature type="transmembrane region" description="Helical" evidence="1">
    <location>
        <begin position="199"/>
        <end position="220"/>
    </location>
</feature>
<reference evidence="3" key="1">
    <citation type="submission" date="2019-09" db="EMBL/GenBank/DDBJ databases">
        <authorList>
            <person name="Li J."/>
        </authorList>
    </citation>
    <scope>NUCLEOTIDE SEQUENCE [LARGE SCALE GENOMIC DNA]</scope>
    <source>
        <strain evidence="3">NRBC 14897</strain>
    </source>
</reference>
<feature type="transmembrane region" description="Helical" evidence="1">
    <location>
        <begin position="304"/>
        <end position="326"/>
    </location>
</feature>
<dbReference type="AlphaFoldDB" id="A0A641ATB0"/>
<name>A0A641ATB0_9ACTN</name>
<dbReference type="GO" id="GO:0009103">
    <property type="term" value="P:lipopolysaccharide biosynthetic process"/>
    <property type="evidence" value="ECO:0007669"/>
    <property type="project" value="TreeGrafter"/>
</dbReference>
<dbReference type="OrthoDB" id="3404679at2"/>
<evidence type="ECO:0000313" key="4">
    <source>
        <dbReference type="Proteomes" id="UP001515100"/>
    </source>
</evidence>
<gene>
    <name evidence="3" type="ORF">ESP62_004655</name>
</gene>
<keyword evidence="4" id="KW-1185">Reference proteome</keyword>
<evidence type="ECO:0000256" key="1">
    <source>
        <dbReference type="SAM" id="Phobius"/>
    </source>
</evidence>
<keyword evidence="1" id="KW-0812">Transmembrane</keyword>
<dbReference type="EMBL" id="SDPP02000001">
    <property type="protein sequence ID" value="KAA1380473.1"/>
    <property type="molecule type" value="Genomic_DNA"/>
</dbReference>
<feature type="domain" description="Acyltransferase 3" evidence="2">
    <location>
        <begin position="17"/>
        <end position="355"/>
    </location>
</feature>
<dbReference type="RefSeq" id="WP_129180968.1">
    <property type="nucleotide sequence ID" value="NZ_JAGIOG010000001.1"/>
</dbReference>
<dbReference type="PANTHER" id="PTHR23028">
    <property type="entry name" value="ACETYLTRANSFERASE"/>
    <property type="match status" value="1"/>
</dbReference>
<keyword evidence="3" id="KW-0808">Transferase</keyword>
<organism evidence="3 4">
    <name type="scientific">Aeromicrobium fastidiosum</name>
    <dbReference type="NCBI Taxonomy" id="52699"/>
    <lineage>
        <taxon>Bacteria</taxon>
        <taxon>Bacillati</taxon>
        <taxon>Actinomycetota</taxon>
        <taxon>Actinomycetes</taxon>
        <taxon>Propionibacteriales</taxon>
        <taxon>Nocardioidaceae</taxon>
        <taxon>Aeromicrobium</taxon>
    </lineage>
</organism>
<dbReference type="Pfam" id="PF01757">
    <property type="entry name" value="Acyl_transf_3"/>
    <property type="match status" value="1"/>
</dbReference>
<proteinExistence type="predicted"/>
<keyword evidence="1" id="KW-1133">Transmembrane helix</keyword>
<evidence type="ECO:0000259" key="2">
    <source>
        <dbReference type="Pfam" id="PF01757"/>
    </source>
</evidence>
<evidence type="ECO:0000313" key="3">
    <source>
        <dbReference type="EMBL" id="KAA1380473.1"/>
    </source>
</evidence>
<dbReference type="InterPro" id="IPR002656">
    <property type="entry name" value="Acyl_transf_3_dom"/>
</dbReference>
<keyword evidence="1" id="KW-0472">Membrane</keyword>
<comment type="caution">
    <text evidence="3">The sequence shown here is derived from an EMBL/GenBank/DDBJ whole genome shotgun (WGS) entry which is preliminary data.</text>
</comment>
<keyword evidence="3" id="KW-0012">Acyltransferase</keyword>
<dbReference type="PANTHER" id="PTHR23028:SF53">
    <property type="entry name" value="ACYL_TRANSF_3 DOMAIN-CONTAINING PROTEIN"/>
    <property type="match status" value="1"/>
</dbReference>
<feature type="transmembrane region" description="Helical" evidence="1">
    <location>
        <begin position="42"/>
        <end position="62"/>
    </location>
</feature>
<protein>
    <submittedName>
        <fullName evidence="3">Acyltransferase</fullName>
    </submittedName>
</protein>
<sequence length="368" mass="39958">MAAKFGAATSSSGRYAHIDAMRALSVMIVVVAHAGLGRFVPGGSGVTVFFTISGFIITHLVLKEWRITEGFNIGGFYLRRLLKLGPPFVVVVVIPTLVYMFFEKIDVSHFVAQIFFVFNWVKVGTSPSQLDVLPGSGVVWSLSIEEQFYVVFALAMVALVRSTHLIAILTAAGVVAAVAPLIVRLLLVTSGSTHARTYYGSDTRLDAIAIGVLLAVWFFVLDEKPSGVVRPISDRVSSFLASPAALALAIGVFAFALIYRDPQFRETFRYTCQGLSAAMVIAYGFLAQNDFVARVFRAISGWTVLRVIGLASYSIYLVHLIIIIAAKSFLVDHIGGQLATAVLILVGVGAGVLIWKFVEQPVLRLRQR</sequence>
<dbReference type="Proteomes" id="UP001515100">
    <property type="component" value="Unassembled WGS sequence"/>
</dbReference>
<dbReference type="GO" id="GO:0016020">
    <property type="term" value="C:membrane"/>
    <property type="evidence" value="ECO:0007669"/>
    <property type="project" value="TreeGrafter"/>
</dbReference>
<feature type="transmembrane region" description="Helical" evidence="1">
    <location>
        <begin position="82"/>
        <end position="101"/>
    </location>
</feature>
<feature type="transmembrane region" description="Helical" evidence="1">
    <location>
        <begin position="20"/>
        <end position="36"/>
    </location>
</feature>
<dbReference type="GO" id="GO:0016747">
    <property type="term" value="F:acyltransferase activity, transferring groups other than amino-acyl groups"/>
    <property type="evidence" value="ECO:0007669"/>
    <property type="project" value="InterPro"/>
</dbReference>
<feature type="transmembrane region" description="Helical" evidence="1">
    <location>
        <begin position="338"/>
        <end position="358"/>
    </location>
</feature>
<accession>A0A641ATB0</accession>
<feature type="transmembrane region" description="Helical" evidence="1">
    <location>
        <begin position="240"/>
        <end position="259"/>
    </location>
</feature>
<dbReference type="InterPro" id="IPR050879">
    <property type="entry name" value="Acyltransferase_3"/>
</dbReference>